<protein>
    <recommendedName>
        <fullName evidence="1">Chorismate-utilising enzyme C-terminal domain-containing protein</fullName>
    </recommendedName>
</protein>
<name>A0AA37UT97_9MICO</name>
<accession>A0AA37UT97</accession>
<dbReference type="AlphaFoldDB" id="A0AA37UT97"/>
<dbReference type="RefSeq" id="WP_284230929.1">
    <property type="nucleotide sequence ID" value="NZ_BSUL01000001.1"/>
</dbReference>
<proteinExistence type="predicted"/>
<reference evidence="2 3" key="1">
    <citation type="journal article" date="2014" name="Int. J. Syst. Evol. Microbiol.">
        <title>Complete genome sequence of Corynebacterium casei LMG S-19264T (=DSM 44701T), isolated from a smear-ripened cheese.</title>
        <authorList>
            <consortium name="US DOE Joint Genome Institute (JGI-PGF)"/>
            <person name="Walter F."/>
            <person name="Albersmeier A."/>
            <person name="Kalinowski J."/>
            <person name="Ruckert C."/>
        </authorList>
    </citation>
    <scope>NUCLEOTIDE SEQUENCE [LARGE SCALE GENOMIC DNA]</scope>
    <source>
        <strain evidence="2 3">NBRC 112289</strain>
    </source>
</reference>
<comment type="caution">
    <text evidence="2">The sequence shown here is derived from an EMBL/GenBank/DDBJ whole genome shotgun (WGS) entry which is preliminary data.</text>
</comment>
<feature type="domain" description="Chorismate-utilising enzyme C-terminal" evidence="1">
    <location>
        <begin position="128"/>
        <end position="382"/>
    </location>
</feature>
<dbReference type="InterPro" id="IPR005801">
    <property type="entry name" value="ADC_synthase"/>
</dbReference>
<evidence type="ECO:0000313" key="2">
    <source>
        <dbReference type="EMBL" id="GMA27922.1"/>
    </source>
</evidence>
<gene>
    <name evidence="2" type="ORF">GCM10025874_11750</name>
</gene>
<dbReference type="Pfam" id="PF00425">
    <property type="entry name" value="Chorismate_bind"/>
    <property type="match status" value="1"/>
</dbReference>
<dbReference type="EMBL" id="BSUL01000001">
    <property type="protein sequence ID" value="GMA27922.1"/>
    <property type="molecule type" value="Genomic_DNA"/>
</dbReference>
<dbReference type="PANTHER" id="PTHR11236:SF18">
    <property type="entry name" value="AMINODEOXYCHORISMATE SYNTHASE"/>
    <property type="match status" value="1"/>
</dbReference>
<dbReference type="InterPro" id="IPR015890">
    <property type="entry name" value="Chorismate_C"/>
</dbReference>
<dbReference type="Proteomes" id="UP001157160">
    <property type="component" value="Unassembled WGS sequence"/>
</dbReference>
<dbReference type="InterPro" id="IPR019999">
    <property type="entry name" value="Anth_synth_I-like"/>
</dbReference>
<dbReference type="GO" id="GO:0008153">
    <property type="term" value="P:4-aminobenzoate biosynthetic process"/>
    <property type="evidence" value="ECO:0007669"/>
    <property type="project" value="TreeGrafter"/>
</dbReference>
<dbReference type="GO" id="GO:0000162">
    <property type="term" value="P:L-tryptophan biosynthetic process"/>
    <property type="evidence" value="ECO:0007669"/>
    <property type="project" value="TreeGrafter"/>
</dbReference>
<evidence type="ECO:0000259" key="1">
    <source>
        <dbReference type="Pfam" id="PF00425"/>
    </source>
</evidence>
<dbReference type="GO" id="GO:0046820">
    <property type="term" value="F:4-amino-4-deoxychorismate synthase activity"/>
    <property type="evidence" value="ECO:0007669"/>
    <property type="project" value="TreeGrafter"/>
</dbReference>
<dbReference type="SUPFAM" id="SSF56322">
    <property type="entry name" value="ADC synthase"/>
    <property type="match status" value="1"/>
</dbReference>
<evidence type="ECO:0000313" key="3">
    <source>
        <dbReference type="Proteomes" id="UP001157160"/>
    </source>
</evidence>
<organism evidence="2 3">
    <name type="scientific">Arenivirga flava</name>
    <dbReference type="NCBI Taxonomy" id="1930060"/>
    <lineage>
        <taxon>Bacteria</taxon>
        <taxon>Bacillati</taxon>
        <taxon>Actinomycetota</taxon>
        <taxon>Actinomycetes</taxon>
        <taxon>Micrococcales</taxon>
        <taxon>Microbacteriaceae</taxon>
        <taxon>Arenivirga</taxon>
    </lineage>
</organism>
<keyword evidence="3" id="KW-1185">Reference proteome</keyword>
<dbReference type="PANTHER" id="PTHR11236">
    <property type="entry name" value="AMINOBENZOATE/ANTHRANILATE SYNTHASE"/>
    <property type="match status" value="1"/>
</dbReference>
<dbReference type="Gene3D" id="3.60.120.10">
    <property type="entry name" value="Anthranilate synthase"/>
    <property type="match status" value="1"/>
</dbReference>
<sequence>MHGRDVGGLLPGWVEPFDAARALAGEGHVALLEATDGRGTSTLVLGSELVDAWPEVPLDPAAGDRPLWAGWLDYEGGARFLRAERWMVFDHARREVRASGIDLCDLGDAAPEPVPVRRLAVVRWRHDDDTYLAMIEACKRSIERGDAYLLCLTNTARVGTATDPWTAYARLRSAAPTHHAGLLRLGGTTLVSASPERFLEIDAHGLVRSSPIKGTRRRDPDPLVDDALAEELGADAKERAENVMIVDLVRNDLSRIAVPGSVRVTRLLDVERYATVHQLVSTVEGRLRDGLGAGDAVRSLFPAGSMTGAPKRSAMAILRGLERAPRGVYSGAFGLVRADGSVDLAMVIRSIVFAPDGVTVGAGGGITALSEPAFELAEVRLKADRLLSVLDGPLG</sequence>
<dbReference type="PRINTS" id="PR00095">
    <property type="entry name" value="ANTSNTHASEI"/>
</dbReference>
<dbReference type="GO" id="GO:0005737">
    <property type="term" value="C:cytoplasm"/>
    <property type="evidence" value="ECO:0007669"/>
    <property type="project" value="TreeGrafter"/>
</dbReference>